<gene>
    <name evidence="3" type="ORF">J5W02_00830</name>
</gene>
<evidence type="ECO:0000313" key="4">
    <source>
        <dbReference type="Proteomes" id="UP000719942"/>
    </source>
</evidence>
<comment type="caution">
    <text evidence="3">The sequence shown here is derived from an EMBL/GenBank/DDBJ whole genome shotgun (WGS) entry which is preliminary data.</text>
</comment>
<accession>A0ABS7DJQ5</accession>
<name>A0ABS7DJQ5_9FIRM</name>
<reference evidence="3 4" key="1">
    <citation type="submission" date="2021-03" db="EMBL/GenBank/DDBJ databases">
        <title>Caproiciproducens sp. nov. isolated from feces of cow.</title>
        <authorList>
            <person name="Choi J.-Y."/>
        </authorList>
    </citation>
    <scope>NUCLEOTIDE SEQUENCE [LARGE SCALE GENOMIC DNA]</scope>
    <source>
        <strain evidence="3 4">AGMB10547</strain>
    </source>
</reference>
<dbReference type="Proteomes" id="UP000719942">
    <property type="component" value="Unassembled WGS sequence"/>
</dbReference>
<dbReference type="EMBL" id="JAGFNZ010000001">
    <property type="protein sequence ID" value="MBW7571341.1"/>
    <property type="molecule type" value="Genomic_DNA"/>
</dbReference>
<evidence type="ECO:0000256" key="2">
    <source>
        <dbReference type="SAM" id="MobiDB-lite"/>
    </source>
</evidence>
<dbReference type="RefSeq" id="WP_219938551.1">
    <property type="nucleotide sequence ID" value="NZ_JAGFNZ010000001.1"/>
</dbReference>
<feature type="coiled-coil region" evidence="1">
    <location>
        <begin position="70"/>
        <end position="105"/>
    </location>
</feature>
<sequence length="116" mass="13494">MSINGIATRYQNHATYSTPGAKNSSNTSTFDFQKEITKWESRIKETLDKEKENDRNGSIQMSEEKWRTIIKKVDSAIDTYQDNIKEQKQEDKKQLEEKIGAQKDITDHIIQSRVVN</sequence>
<evidence type="ECO:0000256" key="1">
    <source>
        <dbReference type="SAM" id="Coils"/>
    </source>
</evidence>
<organism evidence="3 4">
    <name type="scientific">Caproiciproducens faecalis</name>
    <dbReference type="NCBI Taxonomy" id="2820301"/>
    <lineage>
        <taxon>Bacteria</taxon>
        <taxon>Bacillati</taxon>
        <taxon>Bacillota</taxon>
        <taxon>Clostridia</taxon>
        <taxon>Eubacteriales</taxon>
        <taxon>Acutalibacteraceae</taxon>
        <taxon>Caproiciproducens</taxon>
    </lineage>
</organism>
<keyword evidence="4" id="KW-1185">Reference proteome</keyword>
<feature type="region of interest" description="Disordered" evidence="2">
    <location>
        <begin position="1"/>
        <end position="29"/>
    </location>
</feature>
<protein>
    <submittedName>
        <fullName evidence="3">Uncharacterized protein</fullName>
    </submittedName>
</protein>
<proteinExistence type="predicted"/>
<evidence type="ECO:0000313" key="3">
    <source>
        <dbReference type="EMBL" id="MBW7571341.1"/>
    </source>
</evidence>
<keyword evidence="1" id="KW-0175">Coiled coil</keyword>